<dbReference type="CDD" id="cd04301">
    <property type="entry name" value="NAT_SF"/>
    <property type="match status" value="1"/>
</dbReference>
<evidence type="ECO:0000256" key="2">
    <source>
        <dbReference type="ARBA" id="ARBA00023315"/>
    </source>
</evidence>
<dbReference type="InterPro" id="IPR050832">
    <property type="entry name" value="Bact_Acetyltransf"/>
</dbReference>
<dbReference type="InterPro" id="IPR016181">
    <property type="entry name" value="Acyl_CoA_acyltransferase"/>
</dbReference>
<evidence type="ECO:0000313" key="4">
    <source>
        <dbReference type="EMBL" id="MDL5156432.1"/>
    </source>
</evidence>
<dbReference type="InterPro" id="IPR000182">
    <property type="entry name" value="GNAT_dom"/>
</dbReference>
<comment type="caution">
    <text evidence="4">The sequence shown here is derived from an EMBL/GenBank/DDBJ whole genome shotgun (WGS) entry which is preliminary data.</text>
</comment>
<dbReference type="PROSITE" id="PS51186">
    <property type="entry name" value="GNAT"/>
    <property type="match status" value="1"/>
</dbReference>
<keyword evidence="1" id="KW-0808">Transferase</keyword>
<evidence type="ECO:0000313" key="5">
    <source>
        <dbReference type="Proteomes" id="UP001231924"/>
    </source>
</evidence>
<feature type="domain" description="N-acetyltransferase" evidence="3">
    <location>
        <begin position="1"/>
        <end position="168"/>
    </location>
</feature>
<keyword evidence="2" id="KW-0012">Acyltransferase</keyword>
<dbReference type="PANTHER" id="PTHR43877:SF2">
    <property type="entry name" value="AMINOALKYLPHOSPHONATE N-ACETYLTRANSFERASE-RELATED"/>
    <property type="match status" value="1"/>
</dbReference>
<organism evidence="4 5">
    <name type="scientific">Actinomycetospora termitidis</name>
    <dbReference type="NCBI Taxonomy" id="3053470"/>
    <lineage>
        <taxon>Bacteria</taxon>
        <taxon>Bacillati</taxon>
        <taxon>Actinomycetota</taxon>
        <taxon>Actinomycetes</taxon>
        <taxon>Pseudonocardiales</taxon>
        <taxon>Pseudonocardiaceae</taxon>
        <taxon>Actinomycetospora</taxon>
    </lineage>
</organism>
<proteinExistence type="predicted"/>
<dbReference type="Gene3D" id="3.40.630.30">
    <property type="match status" value="1"/>
</dbReference>
<reference evidence="4 5" key="1">
    <citation type="submission" date="2023-06" db="EMBL/GenBank/DDBJ databases">
        <title>Actinomycetospora Odt1-22.</title>
        <authorList>
            <person name="Supong K."/>
        </authorList>
    </citation>
    <scope>NUCLEOTIDE SEQUENCE [LARGE SCALE GENOMIC DNA]</scope>
    <source>
        <strain evidence="4 5">Odt1-22</strain>
    </source>
</reference>
<dbReference type="SUPFAM" id="SSF55729">
    <property type="entry name" value="Acyl-CoA N-acyltransferases (Nat)"/>
    <property type="match status" value="1"/>
</dbReference>
<dbReference type="EMBL" id="JASVWF010000002">
    <property type="protein sequence ID" value="MDL5156432.1"/>
    <property type="molecule type" value="Genomic_DNA"/>
</dbReference>
<protein>
    <submittedName>
        <fullName evidence="4">GNAT family N-acetyltransferase</fullName>
    </submittedName>
</protein>
<dbReference type="Pfam" id="PF00583">
    <property type="entry name" value="Acetyltransf_1"/>
    <property type="match status" value="1"/>
</dbReference>
<evidence type="ECO:0000256" key="1">
    <source>
        <dbReference type="ARBA" id="ARBA00022679"/>
    </source>
</evidence>
<dbReference type="Proteomes" id="UP001231924">
    <property type="component" value="Unassembled WGS sequence"/>
</dbReference>
<dbReference type="PANTHER" id="PTHR43877">
    <property type="entry name" value="AMINOALKYLPHOSPHONATE N-ACETYLTRANSFERASE-RELATED-RELATED"/>
    <property type="match status" value="1"/>
</dbReference>
<keyword evidence="5" id="KW-1185">Reference proteome</keyword>
<accession>A0ABT7M8R3</accession>
<evidence type="ECO:0000259" key="3">
    <source>
        <dbReference type="PROSITE" id="PS51186"/>
    </source>
</evidence>
<name>A0ABT7M8R3_9PSEU</name>
<sequence>MTVPTITLHETRPDVEPGLGALRGYLRDILGRFEGRPGTDSDVDAFMAEYPDDEGLVPPQGVFLLATDPDGTVLGCVGLRYRGPDVPSDAAEVKRMWTAPAARGLGVGKMLLAEVTRRAREAGRARLVLDTRADLMEARTLYERAGFVETESYNENRHAQVWYALDLR</sequence>
<dbReference type="RefSeq" id="WP_286052713.1">
    <property type="nucleotide sequence ID" value="NZ_JASVWF010000002.1"/>
</dbReference>
<gene>
    <name evidence="4" type="ORF">QRT03_10715</name>
</gene>